<evidence type="ECO:0000256" key="1">
    <source>
        <dbReference type="ARBA" id="ARBA00022722"/>
    </source>
</evidence>
<organism evidence="11 12">
    <name type="scientific">Tetradesmus obliquus</name>
    <name type="common">Green alga</name>
    <name type="synonym">Acutodesmus obliquus</name>
    <dbReference type="NCBI Taxonomy" id="3088"/>
    <lineage>
        <taxon>Eukaryota</taxon>
        <taxon>Viridiplantae</taxon>
        <taxon>Chlorophyta</taxon>
        <taxon>core chlorophytes</taxon>
        <taxon>Chlorophyceae</taxon>
        <taxon>CS clade</taxon>
        <taxon>Sphaeropleales</taxon>
        <taxon>Scenedesmaceae</taxon>
        <taxon>Tetradesmus</taxon>
    </lineage>
</organism>
<keyword evidence="12" id="KW-1185">Reference proteome</keyword>
<keyword evidence="8" id="KW-0694">RNA-binding</keyword>
<dbReference type="PROSITE" id="PS51219">
    <property type="entry name" value="DPCK"/>
    <property type="match status" value="1"/>
</dbReference>
<dbReference type="SUPFAM" id="SSF56281">
    <property type="entry name" value="Metallo-hydrolase/oxidoreductase"/>
    <property type="match status" value="1"/>
</dbReference>
<dbReference type="Proteomes" id="UP001244341">
    <property type="component" value="Chromosome 1b"/>
</dbReference>
<dbReference type="PANTHER" id="PTHR43694">
    <property type="entry name" value="RIBONUCLEASE J"/>
    <property type="match status" value="1"/>
</dbReference>
<evidence type="ECO:0000313" key="11">
    <source>
        <dbReference type="EMBL" id="WIA08049.1"/>
    </source>
</evidence>
<feature type="region of interest" description="Disordered" evidence="9">
    <location>
        <begin position="914"/>
        <end position="936"/>
    </location>
</feature>
<dbReference type="Pfam" id="PF07521">
    <property type="entry name" value="RMMBL"/>
    <property type="match status" value="1"/>
</dbReference>
<keyword evidence="2" id="KW-0479">Metal-binding</keyword>
<dbReference type="PANTHER" id="PTHR43694:SF1">
    <property type="entry name" value="RIBONUCLEASE J"/>
    <property type="match status" value="1"/>
</dbReference>
<evidence type="ECO:0000256" key="7">
    <source>
        <dbReference type="ARBA" id="ARBA00022840"/>
    </source>
</evidence>
<evidence type="ECO:0000256" key="2">
    <source>
        <dbReference type="ARBA" id="ARBA00022723"/>
    </source>
</evidence>
<dbReference type="InterPro" id="IPR027417">
    <property type="entry name" value="P-loop_NTPase"/>
</dbReference>
<dbReference type="InterPro" id="IPR001977">
    <property type="entry name" value="Depp_CoAkinase"/>
</dbReference>
<keyword evidence="6" id="KW-0269">Exonuclease</keyword>
<name>A0ABY8TG55_TETOB</name>
<evidence type="ECO:0000313" key="12">
    <source>
        <dbReference type="Proteomes" id="UP001244341"/>
    </source>
</evidence>
<dbReference type="Pfam" id="PF22505">
    <property type="entry name" value="RNase_J_b_CASP"/>
    <property type="match status" value="1"/>
</dbReference>
<keyword evidence="5" id="KW-0862">Zinc</keyword>
<reference evidence="11 12" key="1">
    <citation type="submission" date="2023-05" db="EMBL/GenBank/DDBJ databases">
        <title>A 100% complete, gapless, phased diploid assembly of the Scenedesmus obliquus UTEX 3031 genome.</title>
        <authorList>
            <person name="Biondi T.C."/>
            <person name="Hanschen E.R."/>
            <person name="Kwon T."/>
            <person name="Eng W."/>
            <person name="Kruse C.P.S."/>
            <person name="Koehler S.I."/>
            <person name="Kunde Y."/>
            <person name="Gleasner C.D."/>
            <person name="You Mak K.T."/>
            <person name="Polle J."/>
            <person name="Hovde B.T."/>
            <person name="Starkenburg S.R."/>
        </authorList>
    </citation>
    <scope>NUCLEOTIDE SEQUENCE [LARGE SCALE GENOMIC DNA]</scope>
    <source>
        <strain evidence="11 12">DOE0152z</strain>
    </source>
</reference>
<evidence type="ECO:0000256" key="6">
    <source>
        <dbReference type="ARBA" id="ARBA00022839"/>
    </source>
</evidence>
<dbReference type="InterPro" id="IPR042173">
    <property type="entry name" value="RNase_J_2"/>
</dbReference>
<dbReference type="Pfam" id="PF12706">
    <property type="entry name" value="Lactamase_B_2"/>
    <property type="match status" value="1"/>
</dbReference>
<sequence length="936" mass="100231">MGKSTVSAFFKQQGVPVLCADEVVHKLYSAGGAAVAPVGAAFPSAVVDGAIDRAALSKCVVGNEAAMKQLEGIVHPLVEQERKQFIAECVVGDEAAMKQLEGIVHPLVEQERKHFIQEHAAAGSPLLLFDIPLLFETQAQQGLDAVAVVSAPAEQQRQRVMARPGMTADKLEAILARQVPDAEKRRLADFMPLRMNGPCSSTSHSTHRALGKQQVLAFSRCSGPTVPRRSVVAYGGPDIITSGEEEAADPFAWKIKKSWKASDGSNHVGSTLAGMAPRPFPGPPPSSGPPLRVLPIGGLGEIGMNCMLVGVKDRYILIDAGLLFPDFQDFGMQKILPDVSLLAQWRDKIEAVVITHGHEDHIGALPWVIPALDPATPVYAGSFVMQLVARRLQEYNLYNPDRFKVIEMLKEYEMGPFQVTPLRVTHSIPDCCGLILRSEHGSIVHTGDWKIDEDPVDGEAFDRTTFDLLSKEPISLMMSDSTNVLSPGRTPGEKIVQESLAQKVLDHQGKGRVVVTQFASNLHRLASVKAAADAAGRGICFIGTSLNTYLEAAYRDGRAPLSPSELIKPDQLPHMDPNKVLIVTTGSQAEPRAQLSLASRSASNNLKISPQDLILYSAKVIPGNETKVSEMLNSLALQGARVVAGRADNLHVSGHAYQGELEEVLRFVKPQHFLPVHGEYSFLVEHARLAKERAGVLFTEVIKNGQMLGVHERRNRNTISTGSMAAATVKAEAAAAAAAAEAEQGTAQDEPRSGISVIGEVDLLRLFNDGGKGTGTATEMALAERETLAFEGVIVVAVDVIRPKAAMSSGGWAGAAGGAAAAAAGGLSCKARLTTRAMWTDQGKLLDTLHQAVNSAVSKLPGDASLGLVERNVTDACMRASRWFNNRKPEVIVVAYEHDPRSAVMVLPEGVDVPAYKNNPRQNPDAASSGSDLAYD</sequence>
<dbReference type="SMART" id="SM00849">
    <property type="entry name" value="Lactamase_B"/>
    <property type="match status" value="1"/>
</dbReference>
<dbReference type="InterPro" id="IPR036866">
    <property type="entry name" value="RibonucZ/Hydroxyglut_hydro"/>
</dbReference>
<dbReference type="Gene3D" id="3.40.50.300">
    <property type="entry name" value="P-loop containing nucleotide triphosphate hydrolases"/>
    <property type="match status" value="2"/>
</dbReference>
<dbReference type="Pfam" id="PF01121">
    <property type="entry name" value="CoaE"/>
    <property type="match status" value="1"/>
</dbReference>
<evidence type="ECO:0000256" key="9">
    <source>
        <dbReference type="SAM" id="MobiDB-lite"/>
    </source>
</evidence>
<dbReference type="CDD" id="cd07714">
    <property type="entry name" value="RNaseJ_MBL-fold"/>
    <property type="match status" value="1"/>
</dbReference>
<evidence type="ECO:0000256" key="8">
    <source>
        <dbReference type="ARBA" id="ARBA00022884"/>
    </source>
</evidence>
<protein>
    <recommendedName>
        <fullName evidence="10">Metallo-beta-lactamase domain-containing protein</fullName>
    </recommendedName>
</protein>
<keyword evidence="7" id="KW-0067">ATP-binding</keyword>
<evidence type="ECO:0000259" key="10">
    <source>
        <dbReference type="SMART" id="SM00849"/>
    </source>
</evidence>
<feature type="compositionally biased region" description="Polar residues" evidence="9">
    <location>
        <begin position="919"/>
        <end position="936"/>
    </location>
</feature>
<accession>A0ABY8TG55</accession>
<feature type="domain" description="Metallo-beta-lactamase" evidence="10">
    <location>
        <begin position="303"/>
        <end position="489"/>
    </location>
</feature>
<evidence type="ECO:0000256" key="4">
    <source>
        <dbReference type="ARBA" id="ARBA00022801"/>
    </source>
</evidence>
<dbReference type="Gene3D" id="3.40.50.10710">
    <property type="entry name" value="Metallo-hydrolase/oxidoreductase"/>
    <property type="match status" value="1"/>
</dbReference>
<dbReference type="InterPro" id="IPR055132">
    <property type="entry name" value="RNase_J_b_CASP"/>
</dbReference>
<keyword evidence="3" id="KW-0547">Nucleotide-binding</keyword>
<proteinExistence type="inferred from homology"/>
<dbReference type="Gene3D" id="3.60.15.10">
    <property type="entry name" value="Ribonuclease Z/Hydroxyacylglutathione hydrolase-like"/>
    <property type="match status" value="1"/>
</dbReference>
<dbReference type="InterPro" id="IPR001279">
    <property type="entry name" value="Metallo-B-lactamas"/>
</dbReference>
<keyword evidence="1" id="KW-0540">Nuclease</keyword>
<dbReference type="CDD" id="cd02022">
    <property type="entry name" value="DPCK"/>
    <property type="match status" value="1"/>
</dbReference>
<keyword evidence="4" id="KW-0378">Hydrolase</keyword>
<evidence type="ECO:0000256" key="5">
    <source>
        <dbReference type="ARBA" id="ARBA00022833"/>
    </source>
</evidence>
<dbReference type="SUPFAM" id="SSF52540">
    <property type="entry name" value="P-loop containing nucleoside triphosphate hydrolases"/>
    <property type="match status" value="1"/>
</dbReference>
<dbReference type="EMBL" id="CP126208">
    <property type="protein sequence ID" value="WIA08049.1"/>
    <property type="molecule type" value="Genomic_DNA"/>
</dbReference>
<gene>
    <name evidence="11" type="ORF">OEZ85_007517</name>
</gene>
<dbReference type="HAMAP" id="MF_00376">
    <property type="entry name" value="Dephospho_CoA_kinase"/>
    <property type="match status" value="1"/>
</dbReference>
<dbReference type="InterPro" id="IPR011108">
    <property type="entry name" value="RMMBL"/>
</dbReference>
<evidence type="ECO:0000256" key="3">
    <source>
        <dbReference type="ARBA" id="ARBA00022741"/>
    </source>
</evidence>